<evidence type="ECO:0000259" key="6">
    <source>
        <dbReference type="PROSITE" id="PS50112"/>
    </source>
</evidence>
<protein>
    <recommendedName>
        <fullName evidence="10">Diguanylate cyclase</fullName>
    </recommendedName>
</protein>
<feature type="domain" description="Histidine kinase" evidence="4">
    <location>
        <begin position="348"/>
        <end position="560"/>
    </location>
</feature>
<dbReference type="SUPFAM" id="SSF51206">
    <property type="entry name" value="cAMP-binding domain-like"/>
    <property type="match status" value="1"/>
</dbReference>
<dbReference type="Pfam" id="PF13426">
    <property type="entry name" value="PAS_9"/>
    <property type="match status" value="1"/>
</dbReference>
<dbReference type="GO" id="GO:0043709">
    <property type="term" value="P:cell adhesion involved in single-species biofilm formation"/>
    <property type="evidence" value="ECO:0007669"/>
    <property type="project" value="TreeGrafter"/>
</dbReference>
<evidence type="ECO:0000313" key="8">
    <source>
        <dbReference type="EMBL" id="PCI27189.1"/>
    </source>
</evidence>
<dbReference type="SMART" id="SM00388">
    <property type="entry name" value="HisKA"/>
    <property type="match status" value="1"/>
</dbReference>
<keyword evidence="1" id="KW-0597">Phosphoprotein</keyword>
<dbReference type="InterPro" id="IPR018490">
    <property type="entry name" value="cNMP-bd_dom_sf"/>
</dbReference>
<dbReference type="InterPro" id="IPR014710">
    <property type="entry name" value="RmlC-like_jellyroll"/>
</dbReference>
<dbReference type="SMART" id="SM00100">
    <property type="entry name" value="cNMP"/>
    <property type="match status" value="1"/>
</dbReference>
<dbReference type="Gene3D" id="3.40.50.2300">
    <property type="match status" value="1"/>
</dbReference>
<dbReference type="InterPro" id="IPR001789">
    <property type="entry name" value="Sig_transdc_resp-reg_receiver"/>
</dbReference>
<feature type="modified residue" description="4-aspartylphosphate" evidence="1">
    <location>
        <position position="620"/>
    </location>
</feature>
<dbReference type="PROSITE" id="PS50110">
    <property type="entry name" value="RESPONSE_REGULATORY"/>
    <property type="match status" value="1"/>
</dbReference>
<dbReference type="CDD" id="cd01949">
    <property type="entry name" value="GGDEF"/>
    <property type="match status" value="1"/>
</dbReference>
<dbReference type="InterPro" id="IPR035965">
    <property type="entry name" value="PAS-like_dom_sf"/>
</dbReference>
<dbReference type="CDD" id="cd00130">
    <property type="entry name" value="PAS"/>
    <property type="match status" value="1"/>
</dbReference>
<dbReference type="EMBL" id="NVSR01000070">
    <property type="protein sequence ID" value="PCI27189.1"/>
    <property type="molecule type" value="Genomic_DNA"/>
</dbReference>
<evidence type="ECO:0000313" key="9">
    <source>
        <dbReference type="Proteomes" id="UP000218113"/>
    </source>
</evidence>
<evidence type="ECO:0000259" key="4">
    <source>
        <dbReference type="PROSITE" id="PS50109"/>
    </source>
</evidence>
<dbReference type="NCBIfam" id="TIGR00254">
    <property type="entry name" value="GGDEF"/>
    <property type="match status" value="1"/>
</dbReference>
<evidence type="ECO:0000259" key="3">
    <source>
        <dbReference type="PROSITE" id="PS50042"/>
    </source>
</evidence>
<reference evidence="9" key="1">
    <citation type="submission" date="2017-08" db="EMBL/GenBank/DDBJ databases">
        <title>A dynamic microbial community with high functional redundancy inhabits the cold, oxic subseafloor aquifer.</title>
        <authorList>
            <person name="Tully B.J."/>
            <person name="Wheat C.G."/>
            <person name="Glazer B.T."/>
            <person name="Huber J.A."/>
        </authorList>
    </citation>
    <scope>NUCLEOTIDE SEQUENCE [LARGE SCALE GENOMIC DNA]</scope>
</reference>
<evidence type="ECO:0000256" key="2">
    <source>
        <dbReference type="SAM" id="Coils"/>
    </source>
</evidence>
<dbReference type="SUPFAM" id="SSF55073">
    <property type="entry name" value="Nucleotide cyclase"/>
    <property type="match status" value="1"/>
</dbReference>
<feature type="domain" description="PAS" evidence="6">
    <location>
        <begin position="192"/>
        <end position="234"/>
    </location>
</feature>
<feature type="domain" description="Response regulatory" evidence="5">
    <location>
        <begin position="569"/>
        <end position="689"/>
    </location>
</feature>
<feature type="domain" description="Cyclic nucleotide-binding" evidence="3">
    <location>
        <begin position="25"/>
        <end position="117"/>
    </location>
</feature>
<dbReference type="PROSITE" id="PS50042">
    <property type="entry name" value="CNMP_BINDING_3"/>
    <property type="match status" value="1"/>
</dbReference>
<gene>
    <name evidence="8" type="ORF">COB67_09150</name>
</gene>
<dbReference type="Pfam" id="PF00027">
    <property type="entry name" value="cNMP_binding"/>
    <property type="match status" value="1"/>
</dbReference>
<dbReference type="InterPro" id="IPR036097">
    <property type="entry name" value="HisK_dim/P_sf"/>
</dbReference>
<dbReference type="GO" id="GO:0000155">
    <property type="term" value="F:phosphorelay sensor kinase activity"/>
    <property type="evidence" value="ECO:0007669"/>
    <property type="project" value="InterPro"/>
</dbReference>
<organism evidence="8 9">
    <name type="scientific">SAR324 cluster bacterium</name>
    <dbReference type="NCBI Taxonomy" id="2024889"/>
    <lineage>
        <taxon>Bacteria</taxon>
        <taxon>Deltaproteobacteria</taxon>
        <taxon>SAR324 cluster</taxon>
    </lineage>
</organism>
<dbReference type="GO" id="GO:1902201">
    <property type="term" value="P:negative regulation of bacterial-type flagellum-dependent cell motility"/>
    <property type="evidence" value="ECO:0007669"/>
    <property type="project" value="TreeGrafter"/>
</dbReference>
<dbReference type="CDD" id="cd00082">
    <property type="entry name" value="HisKA"/>
    <property type="match status" value="1"/>
</dbReference>
<dbReference type="CDD" id="cd00038">
    <property type="entry name" value="CAP_ED"/>
    <property type="match status" value="1"/>
</dbReference>
<sequence>MKKTSLINQPKLRDEIVGWIGETPYFNRVPQSLLQEVISAAAVYELDVGEALIREGATSDRMVYLLIKGGFDVLAGKQFILNINTPGMTIGEMAVISPDTPRSADVIATTASRVIAIRSDFLDEDTPKALRKANSFLKMFSNILAEKLRITTNRAKLYEDSVLEKKEIDRYNKEITDFSKDLKQELQLKLEQIKLYSQVVECNQDSIVIADEQGILHSGNQAFISLFGYNKQEISNLKLEQLFDDLNFEDTDWNQRFRDGWKGQKIARRKDGSRFPSLISISPVRTTQENQQEKIVFATVVRDITIQREYEEHILRANEELKQTYQELESTLQELEKSNHVKDRFLSNISSQLKTPLVSMINYADLINKNLIKDVSPPEEAKGLLSQIIDEGRKMEQLVGNLLSLAEISHGLTNLNLKVIRFQDFINLLKEKLGHYSNLFFDIDPRVSTIIADQVKLTEAFVDIITYVTQKRETGQSITLQSFLNQDQQYLEIQIFLGQDQEVFIPDDTNDLADGIELALQKGELLLPLSKRIIEIHQGEMRFQEINELPYIFLRFPIDPTEVHDSRIKVVIIDEHEWDRKLLHGIIEKQFHLTEIFEFDSQMSALNALNAIKPNLVIVDPFFSDPQWEFDHYLRKLLSGNKDSFSTLVVSSNLTDIDARNHVISLGITDFLFKPFTIEDAQFKIKSIIDTKQKFYHLSDSVQKAEKSAATDGMTGLYNRRHYDQFMKDQLLKAELQNTRLSLIMTDVDNFKHYNDTNGHQLGDDVLKKIAEILKTGVRQTDLAARYGGEEFVVVLPGTPKNMALKVAEKLRKNIEEAGFTNEQKQPLGRLTASFGVASYPENGNTPELVLKAADHCLYLAKEQGRNVVVEAEGIIHPLTDNP</sequence>
<dbReference type="PANTHER" id="PTHR45138:SF9">
    <property type="entry name" value="DIGUANYLATE CYCLASE DGCM-RELATED"/>
    <property type="match status" value="1"/>
</dbReference>
<evidence type="ECO:0000259" key="5">
    <source>
        <dbReference type="PROSITE" id="PS50110"/>
    </source>
</evidence>
<dbReference type="Gene3D" id="2.60.120.10">
    <property type="entry name" value="Jelly Rolls"/>
    <property type="match status" value="1"/>
</dbReference>
<dbReference type="FunFam" id="3.30.70.270:FF:000001">
    <property type="entry name" value="Diguanylate cyclase domain protein"/>
    <property type="match status" value="1"/>
</dbReference>
<name>A0A2A4T1N0_9DELT</name>
<evidence type="ECO:0000256" key="1">
    <source>
        <dbReference type="PROSITE-ProRule" id="PRU00169"/>
    </source>
</evidence>
<keyword evidence="2" id="KW-0175">Coiled coil</keyword>
<dbReference type="InterPro" id="IPR011006">
    <property type="entry name" value="CheY-like_superfamily"/>
</dbReference>
<dbReference type="SUPFAM" id="SSF52172">
    <property type="entry name" value="CheY-like"/>
    <property type="match status" value="1"/>
</dbReference>
<dbReference type="GO" id="GO:0005886">
    <property type="term" value="C:plasma membrane"/>
    <property type="evidence" value="ECO:0007669"/>
    <property type="project" value="TreeGrafter"/>
</dbReference>
<feature type="domain" description="GGDEF" evidence="7">
    <location>
        <begin position="739"/>
        <end position="874"/>
    </location>
</feature>
<dbReference type="SUPFAM" id="SSF47384">
    <property type="entry name" value="Homodimeric domain of signal transducing histidine kinase"/>
    <property type="match status" value="1"/>
</dbReference>
<dbReference type="InterPro" id="IPR000595">
    <property type="entry name" value="cNMP-bd_dom"/>
</dbReference>
<dbReference type="Gene3D" id="1.10.287.130">
    <property type="match status" value="1"/>
</dbReference>
<dbReference type="Proteomes" id="UP000218113">
    <property type="component" value="Unassembled WGS sequence"/>
</dbReference>
<dbReference type="AlphaFoldDB" id="A0A2A4T1N0"/>
<dbReference type="InterPro" id="IPR018488">
    <property type="entry name" value="cNMP-bd_CS"/>
</dbReference>
<evidence type="ECO:0000259" key="7">
    <source>
        <dbReference type="PROSITE" id="PS50887"/>
    </source>
</evidence>
<dbReference type="Pfam" id="PF00512">
    <property type="entry name" value="HisKA"/>
    <property type="match status" value="1"/>
</dbReference>
<dbReference type="Gene3D" id="3.30.70.270">
    <property type="match status" value="1"/>
</dbReference>
<dbReference type="InterPro" id="IPR029787">
    <property type="entry name" value="Nucleotide_cyclase"/>
</dbReference>
<dbReference type="SUPFAM" id="SSF55785">
    <property type="entry name" value="PYP-like sensor domain (PAS domain)"/>
    <property type="match status" value="1"/>
</dbReference>
<dbReference type="InterPro" id="IPR043128">
    <property type="entry name" value="Rev_trsase/Diguanyl_cyclase"/>
</dbReference>
<dbReference type="PROSITE" id="PS50112">
    <property type="entry name" value="PAS"/>
    <property type="match status" value="1"/>
</dbReference>
<proteinExistence type="predicted"/>
<dbReference type="GO" id="GO:0052621">
    <property type="term" value="F:diguanylate cyclase activity"/>
    <property type="evidence" value="ECO:0007669"/>
    <property type="project" value="TreeGrafter"/>
</dbReference>
<dbReference type="Pfam" id="PF00990">
    <property type="entry name" value="GGDEF"/>
    <property type="match status" value="1"/>
</dbReference>
<comment type="caution">
    <text evidence="8">The sequence shown here is derived from an EMBL/GenBank/DDBJ whole genome shotgun (WGS) entry which is preliminary data.</text>
</comment>
<dbReference type="InterPro" id="IPR005467">
    <property type="entry name" value="His_kinase_dom"/>
</dbReference>
<dbReference type="SMART" id="SM00267">
    <property type="entry name" value="GGDEF"/>
    <property type="match status" value="1"/>
</dbReference>
<dbReference type="NCBIfam" id="TIGR00229">
    <property type="entry name" value="sensory_box"/>
    <property type="match status" value="1"/>
</dbReference>
<evidence type="ECO:0008006" key="10">
    <source>
        <dbReference type="Google" id="ProtNLM"/>
    </source>
</evidence>
<dbReference type="Gene3D" id="3.30.450.20">
    <property type="entry name" value="PAS domain"/>
    <property type="match status" value="1"/>
</dbReference>
<dbReference type="InterPro" id="IPR003661">
    <property type="entry name" value="HisK_dim/P_dom"/>
</dbReference>
<dbReference type="InterPro" id="IPR050469">
    <property type="entry name" value="Diguanylate_Cyclase"/>
</dbReference>
<dbReference type="PANTHER" id="PTHR45138">
    <property type="entry name" value="REGULATORY COMPONENTS OF SENSORY TRANSDUCTION SYSTEM"/>
    <property type="match status" value="1"/>
</dbReference>
<dbReference type="InterPro" id="IPR000160">
    <property type="entry name" value="GGDEF_dom"/>
</dbReference>
<dbReference type="PROSITE" id="PS00889">
    <property type="entry name" value="CNMP_BINDING_2"/>
    <property type="match status" value="1"/>
</dbReference>
<accession>A0A2A4T1N0</accession>
<dbReference type="InterPro" id="IPR000014">
    <property type="entry name" value="PAS"/>
</dbReference>
<dbReference type="PROSITE" id="PS50109">
    <property type="entry name" value="HIS_KIN"/>
    <property type="match status" value="1"/>
</dbReference>
<feature type="coiled-coil region" evidence="2">
    <location>
        <begin position="307"/>
        <end position="338"/>
    </location>
</feature>
<dbReference type="PROSITE" id="PS50887">
    <property type="entry name" value="GGDEF"/>
    <property type="match status" value="1"/>
</dbReference>